<organism evidence="2 3">
    <name type="scientific">Candidatus Amesbacteria bacterium GW2011_GWA2_47_11</name>
    <dbReference type="NCBI Taxonomy" id="1618357"/>
    <lineage>
        <taxon>Bacteria</taxon>
        <taxon>Candidatus Amesiibacteriota</taxon>
    </lineage>
</organism>
<dbReference type="CDD" id="cd02883">
    <property type="entry name" value="NUDIX_Hydrolase"/>
    <property type="match status" value="1"/>
</dbReference>
<evidence type="ECO:0000259" key="1">
    <source>
        <dbReference type="PROSITE" id="PS51462"/>
    </source>
</evidence>
<dbReference type="Gene3D" id="3.90.79.10">
    <property type="entry name" value="Nucleoside Triphosphate Pyrophosphohydrolase"/>
    <property type="match status" value="1"/>
</dbReference>
<dbReference type="Proteomes" id="UP000034607">
    <property type="component" value="Unassembled WGS sequence"/>
</dbReference>
<dbReference type="InterPro" id="IPR015797">
    <property type="entry name" value="NUDIX_hydrolase-like_dom_sf"/>
</dbReference>
<dbReference type="PANTHER" id="PTHR43736:SF1">
    <property type="entry name" value="DIHYDRONEOPTERIN TRIPHOSPHATE DIPHOSPHATASE"/>
    <property type="match status" value="1"/>
</dbReference>
<dbReference type="SUPFAM" id="SSF55811">
    <property type="entry name" value="Nudix"/>
    <property type="match status" value="1"/>
</dbReference>
<comment type="caution">
    <text evidence="2">The sequence shown here is derived from an EMBL/GenBank/DDBJ whole genome shotgun (WGS) entry which is preliminary data.</text>
</comment>
<proteinExistence type="predicted"/>
<dbReference type="GO" id="GO:0016787">
    <property type="term" value="F:hydrolase activity"/>
    <property type="evidence" value="ECO:0007669"/>
    <property type="project" value="UniProtKB-KW"/>
</dbReference>
<sequence>MTNPKNDKEKEVKICDNKSVGMLIWQNDKLLLIERKLFPFGFAPPAGHIDDKGSFENAAKEEVQEEVGLNLVKLELLTEGKKDNKCRREGGSWHYWKIYKVEAEGDLKPSKDETKQTGWYTREQIRNLSERTARYLNGEISEEEWQTHPGIETVWYEWFRELKII</sequence>
<dbReference type="PANTHER" id="PTHR43736">
    <property type="entry name" value="ADP-RIBOSE PYROPHOSPHATASE"/>
    <property type="match status" value="1"/>
</dbReference>
<gene>
    <name evidence="2" type="ORF">UX78_C0009G0036</name>
</gene>
<dbReference type="PROSITE" id="PS51462">
    <property type="entry name" value="NUDIX"/>
    <property type="match status" value="1"/>
</dbReference>
<accession>A0A0G1RGH2</accession>
<dbReference type="Pfam" id="PF00293">
    <property type="entry name" value="NUDIX"/>
    <property type="match status" value="1"/>
</dbReference>
<protein>
    <submittedName>
        <fullName evidence="2">NUDIX hydrolase</fullName>
    </submittedName>
</protein>
<reference evidence="2 3" key="1">
    <citation type="journal article" date="2015" name="Nature">
        <title>rRNA introns, odd ribosomes, and small enigmatic genomes across a large radiation of phyla.</title>
        <authorList>
            <person name="Brown C.T."/>
            <person name="Hug L.A."/>
            <person name="Thomas B.C."/>
            <person name="Sharon I."/>
            <person name="Castelle C.J."/>
            <person name="Singh A."/>
            <person name="Wilkins M.J."/>
            <person name="Williams K.H."/>
            <person name="Banfield J.F."/>
        </authorList>
    </citation>
    <scope>NUCLEOTIDE SEQUENCE [LARGE SCALE GENOMIC DNA]</scope>
</reference>
<name>A0A0G1RGH2_9BACT</name>
<feature type="domain" description="Nudix hydrolase" evidence="1">
    <location>
        <begin position="15"/>
        <end position="148"/>
    </location>
</feature>
<evidence type="ECO:0000313" key="2">
    <source>
        <dbReference type="EMBL" id="KKU56424.1"/>
    </source>
</evidence>
<evidence type="ECO:0000313" key="3">
    <source>
        <dbReference type="Proteomes" id="UP000034607"/>
    </source>
</evidence>
<dbReference type="InterPro" id="IPR000086">
    <property type="entry name" value="NUDIX_hydrolase_dom"/>
</dbReference>
<dbReference type="AlphaFoldDB" id="A0A0G1RGH2"/>
<dbReference type="EMBL" id="LCNM01000009">
    <property type="protein sequence ID" value="KKU56424.1"/>
    <property type="molecule type" value="Genomic_DNA"/>
</dbReference>
<keyword evidence="2" id="KW-0378">Hydrolase</keyword>